<comment type="catalytic activity">
    <reaction evidence="5">
        <text>Hydrolysis of terminal, non-reducing alpha-D-galactose residues in alpha-D-galactosides, including galactose oligosaccharides, galactomannans and galactolipids.</text>
        <dbReference type="EC" id="3.2.1.22"/>
    </reaction>
</comment>
<dbReference type="GO" id="GO:0005975">
    <property type="term" value="P:carbohydrate metabolic process"/>
    <property type="evidence" value="ECO:0007669"/>
    <property type="project" value="InterPro"/>
</dbReference>
<dbReference type="Proteomes" id="UP000657385">
    <property type="component" value="Unassembled WGS sequence"/>
</dbReference>
<evidence type="ECO:0000256" key="3">
    <source>
        <dbReference type="ARBA" id="ARBA00022801"/>
    </source>
</evidence>
<evidence type="ECO:0000256" key="4">
    <source>
        <dbReference type="ARBA" id="ARBA00023295"/>
    </source>
</evidence>
<dbReference type="Pfam" id="PF14200">
    <property type="entry name" value="RicinB_lectin_2"/>
    <property type="match status" value="3"/>
</dbReference>
<dbReference type="Gene3D" id="3.20.20.70">
    <property type="entry name" value="Aldolase class I"/>
    <property type="match status" value="1"/>
</dbReference>
<dbReference type="Pfam" id="PF17801">
    <property type="entry name" value="Melibiase_C"/>
    <property type="match status" value="1"/>
</dbReference>
<dbReference type="Pfam" id="PF16499">
    <property type="entry name" value="Melibiase_2"/>
    <property type="match status" value="2"/>
</dbReference>
<keyword evidence="3 5" id="KW-0378">Hydrolase</keyword>
<reference evidence="7" key="1">
    <citation type="submission" date="2020-11" db="EMBL/GenBank/DDBJ databases">
        <title>Isolation and identification of active actinomycetes.</title>
        <authorList>
            <person name="Yu B."/>
        </authorList>
    </citation>
    <scope>NUCLEOTIDE SEQUENCE</scope>
    <source>
        <strain evidence="7">NEAU-YB345</strain>
    </source>
</reference>
<dbReference type="PANTHER" id="PTHR11452:SF42">
    <property type="entry name" value="ALPHA-GALACTOSIDASE"/>
    <property type="match status" value="1"/>
</dbReference>
<dbReference type="InterPro" id="IPR000772">
    <property type="entry name" value="Ricin_B_lectin"/>
</dbReference>
<evidence type="ECO:0000256" key="2">
    <source>
        <dbReference type="ARBA" id="ARBA00022729"/>
    </source>
</evidence>
<keyword evidence="4 5" id="KW-0326">Glycosidase</keyword>
<dbReference type="PANTHER" id="PTHR11452">
    <property type="entry name" value="ALPHA-GALACTOSIDASE/ALPHA-N-ACETYLGALACTOSAMINIDASE"/>
    <property type="match status" value="1"/>
</dbReference>
<feature type="domain" description="Ricin B lectin" evidence="6">
    <location>
        <begin position="413"/>
        <end position="543"/>
    </location>
</feature>
<dbReference type="CDD" id="cd14792">
    <property type="entry name" value="GH27"/>
    <property type="match status" value="1"/>
</dbReference>
<dbReference type="SMART" id="SM00458">
    <property type="entry name" value="RICIN"/>
    <property type="match status" value="2"/>
</dbReference>
<comment type="similarity">
    <text evidence="1 5">Belongs to the glycosyl hydrolase 27 family.</text>
</comment>
<organism evidence="7 8">
    <name type="scientific">Streptacidiphilus fuscans</name>
    <dbReference type="NCBI Taxonomy" id="2789292"/>
    <lineage>
        <taxon>Bacteria</taxon>
        <taxon>Bacillati</taxon>
        <taxon>Actinomycetota</taxon>
        <taxon>Actinomycetes</taxon>
        <taxon>Kitasatosporales</taxon>
        <taxon>Streptomycetaceae</taxon>
        <taxon>Streptacidiphilus</taxon>
    </lineage>
</organism>
<dbReference type="SUPFAM" id="SSF51011">
    <property type="entry name" value="Glycosyl hydrolase domain"/>
    <property type="match status" value="1"/>
</dbReference>
<dbReference type="PROSITE" id="PS00512">
    <property type="entry name" value="ALPHA_GALACTOSIDASE"/>
    <property type="match status" value="1"/>
</dbReference>
<dbReference type="SUPFAM" id="SSF50370">
    <property type="entry name" value="Ricin B-like lectins"/>
    <property type="match status" value="2"/>
</dbReference>
<dbReference type="GO" id="GO:0004557">
    <property type="term" value="F:alpha-galactosidase activity"/>
    <property type="evidence" value="ECO:0007669"/>
    <property type="project" value="UniProtKB-EC"/>
</dbReference>
<dbReference type="PRINTS" id="PR00740">
    <property type="entry name" value="GLHYDRLASE27"/>
</dbReference>
<dbReference type="CDD" id="cd00161">
    <property type="entry name" value="beta-trefoil_Ricin-like"/>
    <property type="match status" value="2"/>
</dbReference>
<dbReference type="EMBL" id="JADPRT010000001">
    <property type="protein sequence ID" value="MBF9067011.1"/>
    <property type="molecule type" value="Genomic_DNA"/>
</dbReference>
<dbReference type="EC" id="3.2.1.22" evidence="5"/>
<dbReference type="SUPFAM" id="SSF51445">
    <property type="entry name" value="(Trans)glycosidases"/>
    <property type="match status" value="1"/>
</dbReference>
<evidence type="ECO:0000259" key="6">
    <source>
        <dbReference type="SMART" id="SM00458"/>
    </source>
</evidence>
<keyword evidence="5" id="KW-1015">Disulfide bond</keyword>
<evidence type="ECO:0000313" key="7">
    <source>
        <dbReference type="EMBL" id="MBF9067011.1"/>
    </source>
</evidence>
<accession>A0A931FCZ5</accession>
<comment type="caution">
    <text evidence="7">The sequence shown here is derived from an EMBL/GenBank/DDBJ whole genome shotgun (WGS) entry which is preliminary data.</text>
</comment>
<sequence>MGWSSWSFVRRNPTESDIEAEAKAMSTSGLVSHGYSYVNVDDFWYLNPATTVDSYGRWVTDSSRFPDGMAAVGSYVHGLGEKFGMYLTPGIPVAAYKQNTPIQGTSYHAQDIVSDTTSYETNYNYGSGSMYYIDYNKNPAAAQAYLNSWADQLASYGVDYLKIDGVGDWDVADIQHWSQALNQTGRPIHLELSNSLDVNNAATWKQYANGWRIDGDVECYCGAGGSSYPLTDWNNVAGRFNDVAPWIKDAGPGGWNDLDSLEVGNGSNDGLTVDERRTQMTLWAVEGAPLLLGTDLTNLDPTDLAMLTNDKVIAVDQAGNPARPVDRTTQQQVWYAANPDGSYTVALFNLGGSTANVTAHFADLGFSGSADVQDLWNNTDLGTSAGSFSASLNTHASMLLKVTPTTGDAFTAMHYNIVNAATGQYLDVSGGSTADGASLVQQPADGATDQQWQLASTGNQLYRIADVNSGKLVNIPGGTGTAGTQLIQYHDDHSAGSHWTFTPTGSGTYTISSALDGQVLDTNGSAVVQNAASGAASQQWKLVPVPVAGAQYRLENGATGGRMDVSDDSVSDNAAILQWSDNGQSDQLWSFARQSDGSWTIADDHSGLLLNIPGPTTAQGTQLIQYHDDGNSNSRWTLVDAGPNLVQLKSVYDGQLVDLTNSSLSLGASVLQWPSDGGTNQTWTLAAPN</sequence>
<dbReference type="InterPro" id="IPR041233">
    <property type="entry name" value="Melibiase_C"/>
</dbReference>
<evidence type="ECO:0000313" key="8">
    <source>
        <dbReference type="Proteomes" id="UP000657385"/>
    </source>
</evidence>
<dbReference type="InterPro" id="IPR000111">
    <property type="entry name" value="Glyco_hydro_27/36_CS"/>
</dbReference>
<dbReference type="PROSITE" id="PS50231">
    <property type="entry name" value="RICIN_B_LECTIN"/>
    <property type="match status" value="2"/>
</dbReference>
<feature type="domain" description="Ricin B lectin" evidence="6">
    <location>
        <begin position="549"/>
        <end position="686"/>
    </location>
</feature>
<dbReference type="InterPro" id="IPR002241">
    <property type="entry name" value="Glyco_hydro_27"/>
</dbReference>
<protein>
    <recommendedName>
        <fullName evidence="5">Alpha-galactosidase</fullName>
        <ecNumber evidence="5">3.2.1.22</ecNumber>
    </recommendedName>
    <alternativeName>
        <fullName evidence="5">Melibiase</fullName>
    </alternativeName>
</protein>
<dbReference type="InterPro" id="IPR017853">
    <property type="entry name" value="GH"/>
</dbReference>
<keyword evidence="2" id="KW-0732">Signal</keyword>
<name>A0A931FCZ5_9ACTN</name>
<dbReference type="Gene3D" id="2.60.40.1180">
    <property type="entry name" value="Golgi alpha-mannosidase II"/>
    <property type="match status" value="1"/>
</dbReference>
<proteinExistence type="inferred from homology"/>
<dbReference type="AlphaFoldDB" id="A0A931FCZ5"/>
<gene>
    <name evidence="7" type="ORF">I2501_03025</name>
</gene>
<dbReference type="InterPro" id="IPR013785">
    <property type="entry name" value="Aldolase_TIM"/>
</dbReference>
<keyword evidence="8" id="KW-1185">Reference proteome</keyword>
<evidence type="ECO:0000256" key="5">
    <source>
        <dbReference type="RuleBase" id="RU361168"/>
    </source>
</evidence>
<dbReference type="InterPro" id="IPR035992">
    <property type="entry name" value="Ricin_B-like_lectins"/>
</dbReference>
<dbReference type="Gene3D" id="2.80.10.50">
    <property type="match status" value="2"/>
</dbReference>
<dbReference type="InterPro" id="IPR013780">
    <property type="entry name" value="Glyco_hydro_b"/>
</dbReference>
<evidence type="ECO:0000256" key="1">
    <source>
        <dbReference type="ARBA" id="ARBA00009743"/>
    </source>
</evidence>